<dbReference type="InterPro" id="IPR009057">
    <property type="entry name" value="Homeodomain-like_sf"/>
</dbReference>
<dbReference type="EMBL" id="UOEE01000155">
    <property type="protein sequence ID" value="VAV92953.1"/>
    <property type="molecule type" value="Genomic_DNA"/>
</dbReference>
<evidence type="ECO:0000256" key="3">
    <source>
        <dbReference type="ARBA" id="ARBA00023163"/>
    </source>
</evidence>
<proteinExistence type="predicted"/>
<dbReference type="AlphaFoldDB" id="A0A3B0S9G0"/>
<organism evidence="5">
    <name type="scientific">hydrothermal vent metagenome</name>
    <dbReference type="NCBI Taxonomy" id="652676"/>
    <lineage>
        <taxon>unclassified sequences</taxon>
        <taxon>metagenomes</taxon>
        <taxon>ecological metagenomes</taxon>
    </lineage>
</organism>
<feature type="domain" description="HTH tetR-type" evidence="4">
    <location>
        <begin position="34"/>
        <end position="94"/>
    </location>
</feature>
<dbReference type="InterPro" id="IPR001647">
    <property type="entry name" value="HTH_TetR"/>
</dbReference>
<protein>
    <recommendedName>
        <fullName evidence="4">HTH tetR-type domain-containing protein</fullName>
    </recommendedName>
</protein>
<evidence type="ECO:0000313" key="5">
    <source>
        <dbReference type="EMBL" id="VAV92953.1"/>
    </source>
</evidence>
<dbReference type="InterPro" id="IPR050109">
    <property type="entry name" value="HTH-type_TetR-like_transc_reg"/>
</dbReference>
<dbReference type="PANTHER" id="PTHR30055:SF234">
    <property type="entry name" value="HTH-TYPE TRANSCRIPTIONAL REGULATOR BETI"/>
    <property type="match status" value="1"/>
</dbReference>
<keyword evidence="1" id="KW-0805">Transcription regulation</keyword>
<sequence>MHNSFKIICMSPFATPYEDASDEKITKKAKTGPAKTRARILAAAHEVVARDGAQNATIRNIAKEAKVSPGLVIQHFETKALLILEIYHESNRPSGIDLQKYFDQFDCPIDLIMGMAEGHLRRNLKHAELTRQVLASSWTWTKKDEAAYVKRLTKMAGHMSNALMTKFYPDQEFLVVTATYTIISAYAGVLRRGLQQQWPVETYLNVMRPSLTVIMRGLEAQVEDAKIEAAKKTIAAE</sequence>
<dbReference type="GO" id="GO:0003700">
    <property type="term" value="F:DNA-binding transcription factor activity"/>
    <property type="evidence" value="ECO:0007669"/>
    <property type="project" value="TreeGrafter"/>
</dbReference>
<gene>
    <name evidence="5" type="ORF">MNBD_ALPHA06-1844</name>
</gene>
<dbReference type="Gene3D" id="1.10.357.10">
    <property type="entry name" value="Tetracycline Repressor, domain 2"/>
    <property type="match status" value="1"/>
</dbReference>
<evidence type="ECO:0000256" key="2">
    <source>
        <dbReference type="ARBA" id="ARBA00023125"/>
    </source>
</evidence>
<name>A0A3B0S9G0_9ZZZZ</name>
<accession>A0A3B0S9G0</accession>
<keyword evidence="3" id="KW-0804">Transcription</keyword>
<evidence type="ECO:0000259" key="4">
    <source>
        <dbReference type="PROSITE" id="PS50977"/>
    </source>
</evidence>
<evidence type="ECO:0000256" key="1">
    <source>
        <dbReference type="ARBA" id="ARBA00023015"/>
    </source>
</evidence>
<dbReference type="Pfam" id="PF00440">
    <property type="entry name" value="TetR_N"/>
    <property type="match status" value="1"/>
</dbReference>
<reference evidence="5" key="1">
    <citation type="submission" date="2018-06" db="EMBL/GenBank/DDBJ databases">
        <authorList>
            <person name="Zhirakovskaya E."/>
        </authorList>
    </citation>
    <scope>NUCLEOTIDE SEQUENCE</scope>
</reference>
<dbReference type="PROSITE" id="PS50977">
    <property type="entry name" value="HTH_TETR_2"/>
    <property type="match status" value="1"/>
</dbReference>
<dbReference type="SUPFAM" id="SSF46689">
    <property type="entry name" value="Homeodomain-like"/>
    <property type="match status" value="1"/>
</dbReference>
<dbReference type="GO" id="GO:0000976">
    <property type="term" value="F:transcription cis-regulatory region binding"/>
    <property type="evidence" value="ECO:0007669"/>
    <property type="project" value="TreeGrafter"/>
</dbReference>
<keyword evidence="2" id="KW-0238">DNA-binding</keyword>
<dbReference type="PANTHER" id="PTHR30055">
    <property type="entry name" value="HTH-TYPE TRANSCRIPTIONAL REGULATOR RUTR"/>
    <property type="match status" value="1"/>
</dbReference>